<gene>
    <name evidence="2" type="ORF">AMS68_003768</name>
</gene>
<organism evidence="2 3">
    <name type="scientific">Peltaster fructicola</name>
    <dbReference type="NCBI Taxonomy" id="286661"/>
    <lineage>
        <taxon>Eukaryota</taxon>
        <taxon>Fungi</taxon>
        <taxon>Dikarya</taxon>
        <taxon>Ascomycota</taxon>
        <taxon>Pezizomycotina</taxon>
        <taxon>Dothideomycetes</taxon>
        <taxon>Dothideomycetes incertae sedis</taxon>
        <taxon>Peltaster</taxon>
    </lineage>
</organism>
<reference evidence="2 3" key="1">
    <citation type="journal article" date="2016" name="Sci. Rep.">
        <title>Peltaster fructicola genome reveals evolution from an invasive phytopathogen to an ectophytic parasite.</title>
        <authorList>
            <person name="Xu C."/>
            <person name="Chen H."/>
            <person name="Gleason M.L."/>
            <person name="Xu J.R."/>
            <person name="Liu H."/>
            <person name="Zhang R."/>
            <person name="Sun G."/>
        </authorList>
    </citation>
    <scope>NUCLEOTIDE SEQUENCE [LARGE SCALE GENOMIC DNA]</scope>
    <source>
        <strain evidence="2 3">LNHT1506</strain>
    </source>
</reference>
<feature type="transmembrane region" description="Helical" evidence="1">
    <location>
        <begin position="198"/>
        <end position="222"/>
    </location>
</feature>
<sequence length="303" mass="33657">MFGRKKMATGEKDLVLDSRASPAQVRRATRTRMSWALITSFLLLISVIFLILVEIGDISASRSALTNIYFIKIDLTNIVPIAVPNAELINSIARTLGLHDFYTVGLWNFCEGYNSDGVTGCSTPQALYWFNPVEIIGNELLAGAEISLPQELVDILGLIHTVSNWMFGLFLTSACLSFVMIFIVPLSVFSRWATFPIAVLTFLTALFVTVAAVIATVLFVIMSNVFNNATQLNIGAEIGKEMFAFMWIAAATAIFAWLIQMGQLCCCASRRDVRTGRKQGALSKVEIAREKPRRRPWFGRRRA</sequence>
<feature type="transmembrane region" description="Helical" evidence="1">
    <location>
        <begin position="242"/>
        <end position="268"/>
    </location>
</feature>
<keyword evidence="3" id="KW-1185">Reference proteome</keyword>
<dbReference type="EMBL" id="CP051140">
    <property type="protein sequence ID" value="QIW98250.1"/>
    <property type="molecule type" value="Genomic_DNA"/>
</dbReference>
<dbReference type="AlphaFoldDB" id="A0A6H0XUA6"/>
<evidence type="ECO:0008006" key="4">
    <source>
        <dbReference type="Google" id="ProtNLM"/>
    </source>
</evidence>
<dbReference type="GO" id="GO:0031505">
    <property type="term" value="P:fungal-type cell wall organization"/>
    <property type="evidence" value="ECO:0007669"/>
    <property type="project" value="TreeGrafter"/>
</dbReference>
<dbReference type="InterPro" id="IPR052413">
    <property type="entry name" value="SUR7_domain"/>
</dbReference>
<evidence type="ECO:0000313" key="2">
    <source>
        <dbReference type="EMBL" id="QIW98250.1"/>
    </source>
</evidence>
<feature type="transmembrane region" description="Helical" evidence="1">
    <location>
        <begin position="35"/>
        <end position="53"/>
    </location>
</feature>
<dbReference type="PANTHER" id="PTHR28019">
    <property type="entry name" value="CELL MEMBRANE PROTEIN YLR413W-RELATED"/>
    <property type="match status" value="1"/>
</dbReference>
<name>A0A6H0XUA6_9PEZI</name>
<evidence type="ECO:0000256" key="1">
    <source>
        <dbReference type="SAM" id="Phobius"/>
    </source>
</evidence>
<evidence type="ECO:0000313" key="3">
    <source>
        <dbReference type="Proteomes" id="UP000503462"/>
    </source>
</evidence>
<proteinExistence type="predicted"/>
<dbReference type="PANTHER" id="PTHR28019:SF2">
    <property type="entry name" value="CELL MEMBRANE PROTEIN YLR413W-RELATED"/>
    <property type="match status" value="1"/>
</dbReference>
<keyword evidence="1" id="KW-1133">Transmembrane helix</keyword>
<keyword evidence="1" id="KW-0472">Membrane</keyword>
<keyword evidence="1" id="KW-0812">Transmembrane</keyword>
<dbReference type="GO" id="GO:0005886">
    <property type="term" value="C:plasma membrane"/>
    <property type="evidence" value="ECO:0007669"/>
    <property type="project" value="InterPro"/>
</dbReference>
<accession>A0A6H0XUA6</accession>
<dbReference type="InterPro" id="IPR009571">
    <property type="entry name" value="SUR7/Rim9-like_fungi"/>
</dbReference>
<dbReference type="GO" id="GO:0051285">
    <property type="term" value="C:cell cortex of cell tip"/>
    <property type="evidence" value="ECO:0007669"/>
    <property type="project" value="TreeGrafter"/>
</dbReference>
<dbReference type="Pfam" id="PF06687">
    <property type="entry name" value="SUR7"/>
    <property type="match status" value="1"/>
</dbReference>
<dbReference type="Proteomes" id="UP000503462">
    <property type="component" value="Chromosome 2"/>
</dbReference>
<feature type="transmembrane region" description="Helical" evidence="1">
    <location>
        <begin position="165"/>
        <end position="186"/>
    </location>
</feature>
<dbReference type="OrthoDB" id="2327445at2759"/>
<protein>
    <recommendedName>
        <fullName evidence="4">MARVEL domain-containing protein</fullName>
    </recommendedName>
</protein>